<feature type="transmembrane region" description="Helical" evidence="1">
    <location>
        <begin position="189"/>
        <end position="208"/>
    </location>
</feature>
<dbReference type="InterPro" id="IPR000620">
    <property type="entry name" value="EamA_dom"/>
</dbReference>
<dbReference type="PANTHER" id="PTHR22911">
    <property type="entry name" value="ACYL-MALONYL CONDENSING ENZYME-RELATED"/>
    <property type="match status" value="1"/>
</dbReference>
<reference evidence="3" key="1">
    <citation type="submission" date="2022-03" db="EMBL/GenBank/DDBJ databases">
        <title>Genome Encyclopedia of Bacteria and Archaea VI: Functional Genomics of Type Strains.</title>
        <authorList>
            <person name="Whitman W."/>
        </authorList>
    </citation>
    <scope>NUCLEOTIDE SEQUENCE</scope>
    <source>
        <strain evidence="3">HSC-15S17</strain>
    </source>
</reference>
<gene>
    <name evidence="3" type="ORF">L1274_001941</name>
</gene>
<feature type="transmembrane region" description="Helical" evidence="1">
    <location>
        <begin position="247"/>
        <end position="267"/>
    </location>
</feature>
<evidence type="ECO:0000256" key="1">
    <source>
        <dbReference type="SAM" id="Phobius"/>
    </source>
</evidence>
<dbReference type="EMBL" id="JALJZU010000003">
    <property type="protein sequence ID" value="MCP2008241.1"/>
    <property type="molecule type" value="Genomic_DNA"/>
</dbReference>
<accession>A0ABT1GGZ4</accession>
<keyword evidence="4" id="KW-1185">Reference proteome</keyword>
<feature type="transmembrane region" description="Helical" evidence="1">
    <location>
        <begin position="220"/>
        <end position="240"/>
    </location>
</feature>
<sequence>MAEMNRRANQAGHAAWCYVGAMLMLATLGIFVRELALDSVTTAFFRCVFGALALTLFCWREGLFRRPHFAAGNVRRALFSGVLMVLNWVVFFESIGRVGIAVATIVFHVQPFFVLALAALLFRERIAAHQLAWIAVGFIGLILACGWTGGASPASSGAVPGIACALLGALAYAGVTLTTKSMRGMPPPLIALIHCSVGIVALAAFVSIPASGIRPAQWGWMAGLGVIPTALAYVLIYGALPKMATASVAVLTFIYPAAAVGVDFLFYGHRPGVFQAAGMGMIVMAGLGVGAGWRWRRWPLART</sequence>
<dbReference type="InterPro" id="IPR037185">
    <property type="entry name" value="EmrE-like"/>
</dbReference>
<keyword evidence="1" id="KW-1133">Transmembrane helix</keyword>
<organism evidence="3 4">
    <name type="scientific">Duganella violaceipulchra</name>
    <dbReference type="NCBI Taxonomy" id="2849652"/>
    <lineage>
        <taxon>Bacteria</taxon>
        <taxon>Pseudomonadati</taxon>
        <taxon>Pseudomonadota</taxon>
        <taxon>Betaproteobacteria</taxon>
        <taxon>Burkholderiales</taxon>
        <taxon>Oxalobacteraceae</taxon>
        <taxon>Telluria group</taxon>
        <taxon>Duganella</taxon>
    </lineage>
</organism>
<dbReference type="RefSeq" id="WP_229224747.1">
    <property type="nucleotide sequence ID" value="NZ_JAHTGR010000005.1"/>
</dbReference>
<feature type="transmembrane region" description="Helical" evidence="1">
    <location>
        <begin position="157"/>
        <end position="177"/>
    </location>
</feature>
<feature type="transmembrane region" description="Helical" evidence="1">
    <location>
        <begin position="74"/>
        <end position="92"/>
    </location>
</feature>
<feature type="transmembrane region" description="Helical" evidence="1">
    <location>
        <begin position="98"/>
        <end position="122"/>
    </location>
</feature>
<evidence type="ECO:0000313" key="4">
    <source>
        <dbReference type="Proteomes" id="UP001162889"/>
    </source>
</evidence>
<name>A0ABT1GGZ4_9BURK</name>
<keyword evidence="1" id="KW-0472">Membrane</keyword>
<dbReference type="Proteomes" id="UP001162889">
    <property type="component" value="Unassembled WGS sequence"/>
</dbReference>
<feature type="transmembrane region" description="Helical" evidence="1">
    <location>
        <begin position="273"/>
        <end position="293"/>
    </location>
</feature>
<evidence type="ECO:0000259" key="2">
    <source>
        <dbReference type="Pfam" id="PF00892"/>
    </source>
</evidence>
<keyword evidence="1" id="KW-0812">Transmembrane</keyword>
<feature type="transmembrane region" description="Helical" evidence="1">
    <location>
        <begin position="12"/>
        <end position="31"/>
    </location>
</feature>
<feature type="transmembrane region" description="Helical" evidence="1">
    <location>
        <begin position="43"/>
        <end position="62"/>
    </location>
</feature>
<feature type="domain" description="EamA" evidence="2">
    <location>
        <begin position="18"/>
        <end position="144"/>
    </location>
</feature>
<proteinExistence type="predicted"/>
<evidence type="ECO:0000313" key="3">
    <source>
        <dbReference type="EMBL" id="MCP2008241.1"/>
    </source>
</evidence>
<comment type="caution">
    <text evidence="3">The sequence shown here is derived from an EMBL/GenBank/DDBJ whole genome shotgun (WGS) entry which is preliminary data.</text>
</comment>
<feature type="transmembrane region" description="Helical" evidence="1">
    <location>
        <begin position="131"/>
        <end position="151"/>
    </location>
</feature>
<protein>
    <submittedName>
        <fullName evidence="3">Drug/metabolite transporter (DMT)-like permease</fullName>
    </submittedName>
</protein>
<dbReference type="Pfam" id="PF00892">
    <property type="entry name" value="EamA"/>
    <property type="match status" value="2"/>
</dbReference>
<feature type="domain" description="EamA" evidence="2">
    <location>
        <begin position="160"/>
        <end position="285"/>
    </location>
</feature>
<dbReference type="SUPFAM" id="SSF103481">
    <property type="entry name" value="Multidrug resistance efflux transporter EmrE"/>
    <property type="match status" value="2"/>
</dbReference>
<dbReference type="PANTHER" id="PTHR22911:SF102">
    <property type="entry name" value="MEMBRANE PROTEIN"/>
    <property type="match status" value="1"/>
</dbReference>